<dbReference type="EMBL" id="CP040916">
    <property type="protein sequence ID" value="QDQ15102.1"/>
    <property type="molecule type" value="Genomic_DNA"/>
</dbReference>
<evidence type="ECO:0000256" key="1">
    <source>
        <dbReference type="SAM" id="MobiDB-lite"/>
    </source>
</evidence>
<feature type="compositionally biased region" description="Basic and acidic residues" evidence="1">
    <location>
        <begin position="293"/>
        <end position="306"/>
    </location>
</feature>
<evidence type="ECO:0000313" key="4">
    <source>
        <dbReference type="Proteomes" id="UP000316806"/>
    </source>
</evidence>
<dbReference type="AlphaFoldDB" id="A0A516RHG5"/>
<feature type="chain" id="PRO_5038349764" description="Flagellar hook-length control protein FliK" evidence="2">
    <location>
        <begin position="23"/>
        <end position="341"/>
    </location>
</feature>
<feature type="signal peptide" evidence="2">
    <location>
        <begin position="1"/>
        <end position="22"/>
    </location>
</feature>
<protein>
    <recommendedName>
        <fullName evidence="5">Flagellar hook-length control protein FliK</fullName>
    </recommendedName>
</protein>
<feature type="region of interest" description="Disordered" evidence="1">
    <location>
        <begin position="152"/>
        <end position="309"/>
    </location>
</feature>
<gene>
    <name evidence="3" type="ORF">FH965_34890</name>
</gene>
<proteinExistence type="predicted"/>
<feature type="compositionally biased region" description="Basic and acidic residues" evidence="1">
    <location>
        <begin position="241"/>
        <end position="268"/>
    </location>
</feature>
<dbReference type="Proteomes" id="UP000316806">
    <property type="component" value="Chromosome"/>
</dbReference>
<keyword evidence="2" id="KW-0732">Signal</keyword>
<sequence>MAGAIRAFAAALGLLVASAVLGVGPGPAASAAAVDTGRGHAGFCRNGEGVTVVVDFRELGGTTLVRCAVGSQRTGLAALKDAGIQVTGTNRWGESFICRLEGKPGADREPCLDTPPAKAYWSYWHASDGGRWTYSQYGATYRTPPKGSFEGWSFSLDRDQGEAPAPRVAPRRPAAPGSGGGGGAGGGGHTGGGKPGGGAPDRGTTPDTPGRVAPPAGGSPGDSNGARPPADGGGLAPPPGHKAEKDGGKDAEDKKAKDPKQGKKDGKKSAKPSPSVSSGPAPAPSEAADWTGGEDKRTVSAAKDDGVPTGTVVGAAAAVALAVAGGVTAWRRRGRASDGTP</sequence>
<name>A0A516RHG5_STRST</name>
<feature type="compositionally biased region" description="Gly residues" evidence="1">
    <location>
        <begin position="177"/>
        <end position="200"/>
    </location>
</feature>
<feature type="compositionally biased region" description="Low complexity" evidence="1">
    <location>
        <begin position="162"/>
        <end position="176"/>
    </location>
</feature>
<evidence type="ECO:0008006" key="5">
    <source>
        <dbReference type="Google" id="ProtNLM"/>
    </source>
</evidence>
<evidence type="ECO:0000256" key="2">
    <source>
        <dbReference type="SAM" id="SignalP"/>
    </source>
</evidence>
<organism evidence="3 4">
    <name type="scientific">Streptomyces spectabilis</name>
    <dbReference type="NCBI Taxonomy" id="68270"/>
    <lineage>
        <taxon>Bacteria</taxon>
        <taxon>Bacillati</taxon>
        <taxon>Actinomycetota</taxon>
        <taxon>Actinomycetes</taxon>
        <taxon>Kitasatosporales</taxon>
        <taxon>Streptomycetaceae</taxon>
        <taxon>Streptomyces</taxon>
    </lineage>
</organism>
<reference evidence="3 4" key="1">
    <citation type="journal article" date="2019" name="J. Ind. Microbiol. Biotechnol.">
        <title>The complete genomic sequence of Streptomyces spectabilis NRRL-2792 and identification of secondary metabolite biosynthetic gene clusters.</title>
        <authorList>
            <person name="Sinha A."/>
            <person name="Phillips-Salemka S."/>
            <person name="Niraula T.A."/>
            <person name="Short K.A."/>
            <person name="Niraula N.P."/>
        </authorList>
    </citation>
    <scope>NUCLEOTIDE SEQUENCE [LARGE SCALE GENOMIC DNA]</scope>
    <source>
        <strain evidence="3 4">NRRL 2792</strain>
    </source>
</reference>
<feature type="compositionally biased region" description="Low complexity" evidence="1">
    <location>
        <begin position="271"/>
        <end position="288"/>
    </location>
</feature>
<accession>A0A516RHG5</accession>
<evidence type="ECO:0000313" key="3">
    <source>
        <dbReference type="EMBL" id="QDQ15102.1"/>
    </source>
</evidence>
<dbReference type="RefSeq" id="WP_144322305.1">
    <property type="nucleotide sequence ID" value="NZ_CP040916.1"/>
</dbReference>